<feature type="domain" description="Arginosuccinate synthase C-terminal" evidence="9">
    <location>
        <begin position="195"/>
        <end position="389"/>
    </location>
</feature>
<comment type="caution">
    <text evidence="10">The sequence shown here is derived from an EMBL/GenBank/DDBJ whole genome shotgun (WGS) entry which is preliminary data.</text>
</comment>
<comment type="pathway">
    <text evidence="1">Amino-acid biosynthesis; L-arginine biosynthesis; L-arginine from L-ornithine and carbamoyl phosphate: step 2/3.</text>
</comment>
<evidence type="ECO:0000313" key="11">
    <source>
        <dbReference type="Proteomes" id="UP000664167"/>
    </source>
</evidence>
<dbReference type="InterPro" id="IPR024074">
    <property type="entry name" value="AS_cat/multimer_dom_body"/>
</dbReference>
<dbReference type="GO" id="GO:0000053">
    <property type="term" value="P:argininosuccinate metabolic process"/>
    <property type="evidence" value="ECO:0007669"/>
    <property type="project" value="TreeGrafter"/>
</dbReference>
<dbReference type="GO" id="GO:0005524">
    <property type="term" value="F:ATP binding"/>
    <property type="evidence" value="ECO:0007669"/>
    <property type="project" value="UniProtKB-KW"/>
</dbReference>
<dbReference type="PANTHER" id="PTHR11587">
    <property type="entry name" value="ARGININOSUCCINATE SYNTHASE"/>
    <property type="match status" value="1"/>
</dbReference>
<dbReference type="GO" id="GO:0006526">
    <property type="term" value="P:L-arginine biosynthetic process"/>
    <property type="evidence" value="ECO:0007669"/>
    <property type="project" value="UniProtKB-KW"/>
</dbReference>
<keyword evidence="5" id="KW-0028">Amino-acid biosynthesis</keyword>
<dbReference type="NCBIfam" id="NF038212">
    <property type="entry name" value="argG_rel"/>
    <property type="match status" value="1"/>
</dbReference>
<dbReference type="Pfam" id="PF00764">
    <property type="entry name" value="Arginosuc_synth"/>
    <property type="match status" value="1"/>
</dbReference>
<keyword evidence="4" id="KW-0436">Ligase</keyword>
<evidence type="ECO:0000256" key="5">
    <source>
        <dbReference type="ARBA" id="ARBA00022605"/>
    </source>
</evidence>
<sequence>MSEILRVDMGVIRSFEEIFPAGTPADTPVVTLFSGGLDSTYLLYRLKSLRAKNVHALTVELGEDESRQTKQEICDQLGIQLHVVDARERFVEDFVWPAIAAQAVYLDTHPISSSLSRPLIAEVAQELAESLGAPIMLHTANRSQNTLRRLNGAFALLGYKGRYGSPYDLDPIDREQKIVELKAAGLHQMSERHVSGDSNLWCREFESGFLDDPEDHRVPEHMYQWSEVANAIAKESVQVSFVAGRPTAVNGVEMPLMDLISVLNRQCGAYGIGRYSGLEHLEGDVKVLELREMPAAWILLKSFRHLETAVLSSETIREKMHTEQVWVREALEGRWFGELRAAAQAFVGSCAAKVTGSVRWRLSVGQAQTDSITADQPLYVRNREAWETESIWLERSSFRAAASVN</sequence>
<dbReference type="Gene3D" id="3.40.50.620">
    <property type="entry name" value="HUPs"/>
    <property type="match status" value="1"/>
</dbReference>
<dbReference type="EC" id="6.3.4.5" evidence="2"/>
<dbReference type="SUPFAM" id="SSF52402">
    <property type="entry name" value="Adenine nucleotide alpha hydrolases-like"/>
    <property type="match status" value="1"/>
</dbReference>
<name>A0A939FA10_9ACTN</name>
<keyword evidence="11" id="KW-1185">Reference proteome</keyword>
<evidence type="ECO:0000256" key="6">
    <source>
        <dbReference type="ARBA" id="ARBA00022741"/>
    </source>
</evidence>
<dbReference type="EMBL" id="JAFLRJ010000201">
    <property type="protein sequence ID" value="MBO0514359.1"/>
    <property type="molecule type" value="Genomic_DNA"/>
</dbReference>
<dbReference type="SUPFAM" id="SSF69864">
    <property type="entry name" value="Argininosuccinate synthetase, C-terminal domain"/>
    <property type="match status" value="1"/>
</dbReference>
<keyword evidence="7" id="KW-0067">ATP-binding</keyword>
<dbReference type="Proteomes" id="UP000664167">
    <property type="component" value="Unassembled WGS sequence"/>
</dbReference>
<dbReference type="GO" id="GO:0005737">
    <property type="term" value="C:cytoplasm"/>
    <property type="evidence" value="ECO:0007669"/>
    <property type="project" value="TreeGrafter"/>
</dbReference>
<dbReference type="Gene3D" id="3.90.1260.10">
    <property type="entry name" value="Argininosuccinate synthetase, chain A, domain 2"/>
    <property type="match status" value="1"/>
</dbReference>
<evidence type="ECO:0000259" key="8">
    <source>
        <dbReference type="Pfam" id="PF00764"/>
    </source>
</evidence>
<evidence type="ECO:0000256" key="4">
    <source>
        <dbReference type="ARBA" id="ARBA00022598"/>
    </source>
</evidence>
<reference evidence="10" key="1">
    <citation type="submission" date="2021-03" db="EMBL/GenBank/DDBJ databases">
        <title>Streptomyces poriferae sp. nov., a novel marine sponge-derived Actinobacteria species with anti-MRSA activity.</title>
        <authorList>
            <person name="Sandoval-Powers M."/>
            <person name="Kralova S."/>
            <person name="Nguyen G.-S."/>
            <person name="Fawwal D."/>
            <person name="Degnes K."/>
            <person name="Klinkenberg G."/>
            <person name="Sletta H."/>
            <person name="Wentzel A."/>
            <person name="Liles M.R."/>
        </authorList>
    </citation>
    <scope>NUCLEOTIDE SEQUENCE</scope>
    <source>
        <strain evidence="10">DSM 41794</strain>
    </source>
</reference>
<keyword evidence="3" id="KW-0055">Arginine biosynthesis</keyword>
<dbReference type="GO" id="GO:0000050">
    <property type="term" value="P:urea cycle"/>
    <property type="evidence" value="ECO:0007669"/>
    <property type="project" value="TreeGrafter"/>
</dbReference>
<dbReference type="InterPro" id="IPR048267">
    <property type="entry name" value="Arginosuc_syn_N"/>
</dbReference>
<evidence type="ECO:0000256" key="7">
    <source>
        <dbReference type="ARBA" id="ARBA00022840"/>
    </source>
</evidence>
<gene>
    <name evidence="10" type="ORF">J0695_21560</name>
</gene>
<evidence type="ECO:0000259" key="9">
    <source>
        <dbReference type="Pfam" id="PF20979"/>
    </source>
</evidence>
<evidence type="ECO:0000256" key="2">
    <source>
        <dbReference type="ARBA" id="ARBA00012286"/>
    </source>
</evidence>
<dbReference type="InterPro" id="IPR048268">
    <property type="entry name" value="Arginosuc_syn_C"/>
</dbReference>
<dbReference type="InterPro" id="IPR001518">
    <property type="entry name" value="Arginosuc_synth"/>
</dbReference>
<proteinExistence type="predicted"/>
<dbReference type="InterPro" id="IPR014729">
    <property type="entry name" value="Rossmann-like_a/b/a_fold"/>
</dbReference>
<accession>A0A939FA10</accession>
<dbReference type="Pfam" id="PF20979">
    <property type="entry name" value="Arginosuc_syn_C"/>
    <property type="match status" value="1"/>
</dbReference>
<feature type="domain" description="Arginosuccinate synthase-like N-terminal" evidence="8">
    <location>
        <begin position="29"/>
        <end position="145"/>
    </location>
</feature>
<evidence type="ECO:0000313" key="10">
    <source>
        <dbReference type="EMBL" id="MBO0514359.1"/>
    </source>
</evidence>
<evidence type="ECO:0000256" key="3">
    <source>
        <dbReference type="ARBA" id="ARBA00022571"/>
    </source>
</evidence>
<dbReference type="AlphaFoldDB" id="A0A939FA10"/>
<dbReference type="RefSeq" id="WP_206963763.1">
    <property type="nucleotide sequence ID" value="NZ_BAAAJJ010000019.1"/>
</dbReference>
<organism evidence="10 11">
    <name type="scientific">Streptomyces beijiangensis</name>
    <dbReference type="NCBI Taxonomy" id="163361"/>
    <lineage>
        <taxon>Bacteria</taxon>
        <taxon>Bacillati</taxon>
        <taxon>Actinomycetota</taxon>
        <taxon>Actinomycetes</taxon>
        <taxon>Kitasatosporales</taxon>
        <taxon>Streptomycetaceae</taxon>
        <taxon>Streptomyces</taxon>
    </lineage>
</organism>
<protein>
    <recommendedName>
        <fullName evidence="2">argininosuccinate synthase</fullName>
        <ecNumber evidence="2">6.3.4.5</ecNumber>
    </recommendedName>
</protein>
<evidence type="ECO:0000256" key="1">
    <source>
        <dbReference type="ARBA" id="ARBA00004967"/>
    </source>
</evidence>
<dbReference type="PANTHER" id="PTHR11587:SF2">
    <property type="entry name" value="ARGININOSUCCINATE SYNTHASE"/>
    <property type="match status" value="1"/>
</dbReference>
<dbReference type="GO" id="GO:0004055">
    <property type="term" value="F:argininosuccinate synthase activity"/>
    <property type="evidence" value="ECO:0007669"/>
    <property type="project" value="UniProtKB-EC"/>
</dbReference>
<keyword evidence="6" id="KW-0547">Nucleotide-binding</keyword>